<reference evidence="1" key="1">
    <citation type="submission" date="2022-06" db="EMBL/GenBank/DDBJ databases">
        <title>Solitalea sp. MAHUQ-68 isolated from rhizospheric soil.</title>
        <authorList>
            <person name="Huq M.A."/>
        </authorList>
    </citation>
    <scope>NUCLEOTIDE SEQUENCE</scope>
    <source>
        <strain evidence="1">MAHUQ-68</strain>
    </source>
</reference>
<name>A0A9X2F4E6_9SPHI</name>
<evidence type="ECO:0000313" key="2">
    <source>
        <dbReference type="Proteomes" id="UP001155182"/>
    </source>
</evidence>
<dbReference type="SUPFAM" id="SSF55961">
    <property type="entry name" value="Bet v1-like"/>
    <property type="match status" value="1"/>
</dbReference>
<organism evidence="1 2">
    <name type="scientific">Solitalea agri</name>
    <dbReference type="NCBI Taxonomy" id="2953739"/>
    <lineage>
        <taxon>Bacteria</taxon>
        <taxon>Pseudomonadati</taxon>
        <taxon>Bacteroidota</taxon>
        <taxon>Sphingobacteriia</taxon>
        <taxon>Sphingobacteriales</taxon>
        <taxon>Sphingobacteriaceae</taxon>
        <taxon>Solitalea</taxon>
    </lineage>
</organism>
<dbReference type="AlphaFoldDB" id="A0A9X2F4E6"/>
<sequence length="180" mass="20741">MNTIVIILSLIATLVLTLFVLALVAPKSYSLKRQVIVDQPVHVVFNYLKHLKNQDYFNKWVMMDADLRKQFRGEDGNVGFVYAWQGNKQAGVGEQEIKRIEENKLVEVEVRFEKPMKGIARTPFSTEEVSQNQTKVTWEMSSTMKYPSNIILLFMNMDKMLGKDIQASLELLKLNLEPKS</sequence>
<protein>
    <submittedName>
        <fullName evidence="1">SRPBCC family protein</fullName>
    </submittedName>
</protein>
<comment type="caution">
    <text evidence="1">The sequence shown here is derived from an EMBL/GenBank/DDBJ whole genome shotgun (WGS) entry which is preliminary data.</text>
</comment>
<accession>A0A9X2F4E6</accession>
<gene>
    <name evidence="1" type="ORF">NF867_14630</name>
</gene>
<proteinExistence type="predicted"/>
<dbReference type="Proteomes" id="UP001155182">
    <property type="component" value="Unassembled WGS sequence"/>
</dbReference>
<dbReference type="InterPro" id="IPR023393">
    <property type="entry name" value="START-like_dom_sf"/>
</dbReference>
<evidence type="ECO:0000313" key="1">
    <source>
        <dbReference type="EMBL" id="MCO4294096.1"/>
    </source>
</evidence>
<dbReference type="EMBL" id="JAMWYS010000053">
    <property type="protein sequence ID" value="MCO4294096.1"/>
    <property type="molecule type" value="Genomic_DNA"/>
</dbReference>
<keyword evidence="2" id="KW-1185">Reference proteome</keyword>
<dbReference type="Gene3D" id="3.30.530.20">
    <property type="match status" value="1"/>
</dbReference>
<dbReference type="RefSeq" id="WP_252588995.1">
    <property type="nucleotide sequence ID" value="NZ_JAMWYS010000053.1"/>
</dbReference>
<dbReference type="CDD" id="cd07818">
    <property type="entry name" value="SRPBCC_1"/>
    <property type="match status" value="1"/>
</dbReference>